<dbReference type="Gene3D" id="3.30.70.270">
    <property type="match status" value="1"/>
</dbReference>
<reference evidence="3 4" key="1">
    <citation type="submission" date="2019-02" db="EMBL/GenBank/DDBJ databases">
        <authorList>
            <person name="Fomenkov A."/>
            <person name="Dubinina G."/>
            <person name="Grabovich M."/>
            <person name="Vincze T."/>
            <person name="Roberts R.J."/>
        </authorList>
    </citation>
    <scope>NUCLEOTIDE SEQUENCE [LARGE SCALE GENOMIC DNA]</scope>
    <source>
        <strain evidence="3 4">P</strain>
    </source>
</reference>
<keyword evidence="4" id="KW-1185">Reference proteome</keyword>
<dbReference type="SUPFAM" id="SSF141868">
    <property type="entry name" value="EAL domain-like"/>
    <property type="match status" value="1"/>
</dbReference>
<proteinExistence type="predicted"/>
<reference evidence="3 4" key="2">
    <citation type="submission" date="2019-09" db="EMBL/GenBank/DDBJ databases">
        <title>Complete Genome Sequence and Methylome Analysis of free living Spirochaetas.</title>
        <authorList>
            <person name="Leshcheva N."/>
            <person name="Mikheeva N."/>
        </authorList>
    </citation>
    <scope>NUCLEOTIDE SEQUENCE [LARGE SCALE GENOMIC DNA]</scope>
    <source>
        <strain evidence="3 4">P</strain>
    </source>
</reference>
<protein>
    <submittedName>
        <fullName evidence="3">GGDEF domain-containing protein</fullName>
    </submittedName>
</protein>
<gene>
    <name evidence="3" type="ORF">EW093_11480</name>
</gene>
<keyword evidence="1" id="KW-0472">Membrane</keyword>
<dbReference type="InterPro" id="IPR050706">
    <property type="entry name" value="Cyclic-di-GMP_PDE-like"/>
</dbReference>
<evidence type="ECO:0000313" key="3">
    <source>
        <dbReference type="EMBL" id="QEN05307.1"/>
    </source>
</evidence>
<dbReference type="InterPro" id="IPR043128">
    <property type="entry name" value="Rev_trsase/Diguanyl_cyclase"/>
</dbReference>
<accession>A0A5C1QD18</accession>
<dbReference type="PANTHER" id="PTHR33121:SF81">
    <property type="entry name" value="CYCLIC DI-GMP PHOSPHODIESTERASE PDEB-RELATED"/>
    <property type="match status" value="1"/>
</dbReference>
<feature type="domain" description="EAL" evidence="2">
    <location>
        <begin position="260"/>
        <end position="523"/>
    </location>
</feature>
<evidence type="ECO:0000313" key="4">
    <source>
        <dbReference type="Proteomes" id="UP000323824"/>
    </source>
</evidence>
<keyword evidence="1" id="KW-0812">Transmembrane</keyword>
<dbReference type="SMART" id="SM00267">
    <property type="entry name" value="GGDEF"/>
    <property type="match status" value="1"/>
</dbReference>
<feature type="transmembrane region" description="Helical" evidence="1">
    <location>
        <begin position="67"/>
        <end position="89"/>
    </location>
</feature>
<dbReference type="KEGG" id="sper:EW093_11480"/>
<dbReference type="InterPro" id="IPR000160">
    <property type="entry name" value="GGDEF_dom"/>
</dbReference>
<dbReference type="InterPro" id="IPR001633">
    <property type="entry name" value="EAL_dom"/>
</dbReference>
<evidence type="ECO:0000256" key="1">
    <source>
        <dbReference type="SAM" id="Phobius"/>
    </source>
</evidence>
<sequence length="524" mass="59796">MIVSGGGRFGLSSLYFIAAFSIFFLILDYTTGVILPIYYLIAMTLRLKFGSFTPESIFFNPTLRSRFSIVLILGTVFGILGSITINILIKHLSNLAFNDSKTGLPNSQKFKETFNDIINHCNLGVDQCVLVGIRIINLERIYANLGLYMGDKILLEIVKRLKFEQFKLLARWNESIFMGVFPASDILELEEKTKDLHKKLELNYEVEGISRSVQFILALSRYPNDGLSSDSIIKNVITLLVSKNKNHGDIIYFDEHKMQKEQYRFSLNDALITSNFDKDFSLVYQPKIRMSDRKCIGAEVLLRWRHTDLGLVSPEEFIPIAEEGGKIKRITRWVIETTFDNIHNNIVELNKYKIPISFAINLSVLDLKDPNTIPYINKMVRKYNINPKQIEFEVTESIQADQDPSIQNSLKTFHNMGFKIAIDDFGTGYSSLSYLHNLHVNNLKIDKSFVELINTGDKSVNYPVVDTIISLAQSMHLEVIAEGIETEEQFNYLKRRGCTTGQGWLFSKGIPLREFLTKLSGGPF</sequence>
<dbReference type="SMART" id="SM00052">
    <property type="entry name" value="EAL"/>
    <property type="match status" value="1"/>
</dbReference>
<dbReference type="Proteomes" id="UP000323824">
    <property type="component" value="Chromosome"/>
</dbReference>
<dbReference type="AlphaFoldDB" id="A0A5C1QD18"/>
<dbReference type="Gene3D" id="3.20.20.450">
    <property type="entry name" value="EAL domain"/>
    <property type="match status" value="1"/>
</dbReference>
<dbReference type="Pfam" id="PF00563">
    <property type="entry name" value="EAL"/>
    <property type="match status" value="1"/>
</dbReference>
<dbReference type="SUPFAM" id="SSF55073">
    <property type="entry name" value="Nucleotide cyclase"/>
    <property type="match status" value="1"/>
</dbReference>
<keyword evidence="1" id="KW-1133">Transmembrane helix</keyword>
<dbReference type="GO" id="GO:0071111">
    <property type="term" value="F:cyclic-guanylate-specific phosphodiesterase activity"/>
    <property type="evidence" value="ECO:0007669"/>
    <property type="project" value="InterPro"/>
</dbReference>
<dbReference type="RefSeq" id="WP_149568545.1">
    <property type="nucleotide sequence ID" value="NZ_CP035807.1"/>
</dbReference>
<dbReference type="InterPro" id="IPR035919">
    <property type="entry name" value="EAL_sf"/>
</dbReference>
<dbReference type="CDD" id="cd01948">
    <property type="entry name" value="EAL"/>
    <property type="match status" value="1"/>
</dbReference>
<feature type="transmembrane region" description="Helical" evidence="1">
    <location>
        <begin position="14"/>
        <end position="41"/>
    </location>
</feature>
<organism evidence="3 4">
    <name type="scientific">Thiospirochaeta perfilievii</name>
    <dbReference type="NCBI Taxonomy" id="252967"/>
    <lineage>
        <taxon>Bacteria</taxon>
        <taxon>Pseudomonadati</taxon>
        <taxon>Spirochaetota</taxon>
        <taxon>Spirochaetia</taxon>
        <taxon>Spirochaetales</taxon>
        <taxon>Spirochaetaceae</taxon>
        <taxon>Thiospirochaeta</taxon>
    </lineage>
</organism>
<dbReference type="OrthoDB" id="366324at2"/>
<dbReference type="Pfam" id="PF00990">
    <property type="entry name" value="GGDEF"/>
    <property type="match status" value="1"/>
</dbReference>
<name>A0A5C1QD18_9SPIO</name>
<dbReference type="PROSITE" id="PS50883">
    <property type="entry name" value="EAL"/>
    <property type="match status" value="1"/>
</dbReference>
<dbReference type="InterPro" id="IPR029787">
    <property type="entry name" value="Nucleotide_cyclase"/>
</dbReference>
<dbReference type="PANTHER" id="PTHR33121">
    <property type="entry name" value="CYCLIC DI-GMP PHOSPHODIESTERASE PDEF"/>
    <property type="match status" value="1"/>
</dbReference>
<evidence type="ECO:0000259" key="2">
    <source>
        <dbReference type="PROSITE" id="PS50883"/>
    </source>
</evidence>
<dbReference type="EMBL" id="CP035807">
    <property type="protein sequence ID" value="QEN05307.1"/>
    <property type="molecule type" value="Genomic_DNA"/>
</dbReference>